<evidence type="ECO:0000313" key="3">
    <source>
        <dbReference type="EMBL" id="GLB47726.1"/>
    </source>
</evidence>
<dbReference type="InterPro" id="IPR006076">
    <property type="entry name" value="FAD-dep_OxRdtase"/>
</dbReference>
<proteinExistence type="predicted"/>
<dbReference type="SUPFAM" id="SSF54373">
    <property type="entry name" value="FAD-linked reductases, C-terminal domain"/>
    <property type="match status" value="1"/>
</dbReference>
<evidence type="ECO:0000313" key="4">
    <source>
        <dbReference type="Proteomes" id="UP001143543"/>
    </source>
</evidence>
<dbReference type="Gene3D" id="3.50.50.60">
    <property type="entry name" value="FAD/NAD(P)-binding domain"/>
    <property type="match status" value="1"/>
</dbReference>
<comment type="caution">
    <text evidence="3">The sequence shown here is derived from an EMBL/GenBank/DDBJ whole genome shotgun (WGS) entry which is preliminary data.</text>
</comment>
<organism evidence="3 4">
    <name type="scientific">Neptunitalea lumnitzerae</name>
    <dbReference type="NCBI Taxonomy" id="2965509"/>
    <lineage>
        <taxon>Bacteria</taxon>
        <taxon>Pseudomonadati</taxon>
        <taxon>Bacteroidota</taxon>
        <taxon>Flavobacteriia</taxon>
        <taxon>Flavobacteriales</taxon>
        <taxon>Flavobacteriaceae</taxon>
        <taxon>Neptunitalea</taxon>
    </lineage>
</organism>
<keyword evidence="4" id="KW-1185">Reference proteome</keyword>
<gene>
    <name evidence="3" type="primary">fjo30</name>
    <name evidence="3" type="ORF">Y10_00940</name>
</gene>
<dbReference type="PANTHER" id="PTHR13847:SF289">
    <property type="entry name" value="GLYCINE OXIDASE"/>
    <property type="match status" value="1"/>
</dbReference>
<feature type="domain" description="FAD dependent oxidoreductase" evidence="2">
    <location>
        <begin position="3"/>
        <end position="325"/>
    </location>
</feature>
<dbReference type="Proteomes" id="UP001143543">
    <property type="component" value="Unassembled WGS sequence"/>
</dbReference>
<evidence type="ECO:0000259" key="2">
    <source>
        <dbReference type="Pfam" id="PF01266"/>
    </source>
</evidence>
<reference evidence="3" key="1">
    <citation type="submission" date="2022-07" db="EMBL/GenBank/DDBJ databases">
        <title>Taxonomy of Novel Oxalotrophic and Methylotrophic Bacteria.</title>
        <authorList>
            <person name="Sahin N."/>
            <person name="Tani A."/>
        </authorList>
    </citation>
    <scope>NUCLEOTIDE SEQUENCE</scope>
    <source>
        <strain evidence="3">Y10</strain>
    </source>
</reference>
<name>A0ABQ5MEG9_9FLAO</name>
<dbReference type="EMBL" id="BRVO01000001">
    <property type="protein sequence ID" value="GLB47726.1"/>
    <property type="molecule type" value="Genomic_DNA"/>
</dbReference>
<dbReference type="PANTHER" id="PTHR13847">
    <property type="entry name" value="SARCOSINE DEHYDROGENASE-RELATED"/>
    <property type="match status" value="1"/>
</dbReference>
<accession>A0ABQ5MEG9</accession>
<dbReference type="Pfam" id="PF01266">
    <property type="entry name" value="DAO"/>
    <property type="match status" value="1"/>
</dbReference>
<dbReference type="InterPro" id="IPR036188">
    <property type="entry name" value="FAD/NAD-bd_sf"/>
</dbReference>
<evidence type="ECO:0000256" key="1">
    <source>
        <dbReference type="ARBA" id="ARBA00023002"/>
    </source>
</evidence>
<sequence>MVDYLIVGCGLAGISFAKELLARNKSFVMISDESQRSSEVAGALYNPVILKRFTPVWKAAEQLDKMHSTFSFYEHLFNISLIEEQPVLRKFASIEEQNMWFEAADKPNLSTYMSTALLKNTYDAINAPFKFGEVLHTGRVAIGDLIASFKAYYLNRGMFFSDSFKYDELKALEEGYTYKDIHVGKVIFCEGFGLEQNPYFNYLPLRGTKGQLLVIKAPELQVDKVIKSAGFMIPIGNDLYKIGATYEHTDKNNTPTPEGRAELLDKIKGLIECDFEIVDQLAGVRPTVADRRPLIGEHPAHKNMYILNGLGTRGVMIGPYVADKLIQNIEHQTALDTEIDIKRFKKRWLKANA</sequence>
<keyword evidence="1" id="KW-0560">Oxidoreductase</keyword>
<protein>
    <submittedName>
        <fullName evidence="3">FAD-dependent oxidoreductase</fullName>
    </submittedName>
</protein>
<dbReference type="RefSeq" id="WP_281763395.1">
    <property type="nucleotide sequence ID" value="NZ_BRVO01000001.1"/>
</dbReference>
<dbReference type="Gene3D" id="3.30.9.10">
    <property type="entry name" value="D-Amino Acid Oxidase, subunit A, domain 2"/>
    <property type="match status" value="1"/>
</dbReference>
<dbReference type="SUPFAM" id="SSF51971">
    <property type="entry name" value="Nucleotide-binding domain"/>
    <property type="match status" value="1"/>
</dbReference>